<feature type="domain" description="THIF-type NAD/FAD binding fold" evidence="1">
    <location>
        <begin position="14"/>
        <end position="243"/>
    </location>
</feature>
<dbReference type="PANTHER" id="PTHR43267">
    <property type="entry name" value="TRNA THREONYLCARBAMOYLADENOSINE DEHYDRATASE"/>
    <property type="match status" value="1"/>
</dbReference>
<dbReference type="RefSeq" id="WP_197115086.1">
    <property type="nucleotide sequence ID" value="NZ_JACBXQ010000002.1"/>
</dbReference>
<organism evidence="2 3">
    <name type="scientific">Facklamia lactis</name>
    <dbReference type="NCBI Taxonomy" id="2749967"/>
    <lineage>
        <taxon>Bacteria</taxon>
        <taxon>Bacillati</taxon>
        <taxon>Bacillota</taxon>
        <taxon>Bacilli</taxon>
        <taxon>Lactobacillales</taxon>
        <taxon>Aerococcaceae</taxon>
        <taxon>Facklamia</taxon>
    </lineage>
</organism>
<comment type="caution">
    <text evidence="2">The sequence shown here is derived from an EMBL/GenBank/DDBJ whole genome shotgun (WGS) entry which is preliminary data.</text>
</comment>
<dbReference type="Pfam" id="PF00899">
    <property type="entry name" value="ThiF"/>
    <property type="match status" value="1"/>
</dbReference>
<evidence type="ECO:0000313" key="2">
    <source>
        <dbReference type="EMBL" id="MBG9986172.1"/>
    </source>
</evidence>
<dbReference type="InterPro" id="IPR035985">
    <property type="entry name" value="Ubiquitin-activating_enz"/>
</dbReference>
<keyword evidence="3" id="KW-1185">Reference proteome</keyword>
<dbReference type="SUPFAM" id="SSF69572">
    <property type="entry name" value="Activating enzymes of the ubiquitin-like proteins"/>
    <property type="match status" value="1"/>
</dbReference>
<dbReference type="EMBL" id="JACBXQ010000002">
    <property type="protein sequence ID" value="MBG9986172.1"/>
    <property type="molecule type" value="Genomic_DNA"/>
</dbReference>
<protein>
    <submittedName>
        <fullName evidence="2">tRNA threonylcarbamoyladenosine dehydratase</fullName>
    </submittedName>
</protein>
<dbReference type="InterPro" id="IPR001557">
    <property type="entry name" value="L-lactate/malate_DH"/>
</dbReference>
<gene>
    <name evidence="2" type="ORF">HZY91_04600</name>
</gene>
<reference evidence="2 3" key="1">
    <citation type="submission" date="2020-07" db="EMBL/GenBank/DDBJ databases">
        <title>Facklamia lactis sp. nov., isolated from raw milk.</title>
        <authorList>
            <person name="Doll E.V."/>
            <person name="Huptas C."/>
            <person name="Staib L."/>
            <person name="Wenning M."/>
            <person name="Scherer S."/>
        </authorList>
    </citation>
    <scope>NUCLEOTIDE SEQUENCE [LARGE SCALE GENOMIC DNA]</scope>
    <source>
        <strain evidence="2 3">DSM 111018</strain>
    </source>
</reference>
<proteinExistence type="predicted"/>
<evidence type="ECO:0000313" key="3">
    <source>
        <dbReference type="Proteomes" id="UP000721415"/>
    </source>
</evidence>
<dbReference type="Gene3D" id="3.40.50.720">
    <property type="entry name" value="NAD(P)-binding Rossmann-like Domain"/>
    <property type="match status" value="1"/>
</dbReference>
<dbReference type="PRINTS" id="PR00086">
    <property type="entry name" value="LLDHDRGNASE"/>
</dbReference>
<dbReference type="PANTHER" id="PTHR43267:SF1">
    <property type="entry name" value="TRNA THREONYLCARBAMOYLADENOSINE DEHYDRATASE"/>
    <property type="match status" value="1"/>
</dbReference>
<dbReference type="CDD" id="cd00755">
    <property type="entry name" value="YgdL_like"/>
    <property type="match status" value="1"/>
</dbReference>
<dbReference type="InterPro" id="IPR000594">
    <property type="entry name" value="ThiF_NAD_FAD-bd"/>
</dbReference>
<dbReference type="InterPro" id="IPR045886">
    <property type="entry name" value="ThiF/MoeB/HesA"/>
</dbReference>
<name>A0ABS0LQ97_9LACT</name>
<accession>A0ABS0LQ97</accession>
<sequence>MQNNNSDRFARLRLLVKDEGLERLSESTVMVIGLGGVGSSCAEALARGGVGKLILIDQDTVEASNINRQALAFTSTIGQVKAEVMAKMVHEINPECQVYSEQIALDSDNMASTLSAYPRPDYVIDCIDTVLAKLSLMEWCATEELPLLSAMGAGNKLDPSQLQFAYIEKTFNCLLAKAVRKECRKKGIRGVEVLFSKELPIKVELEDDSVKGRALGTMSYMPPIMGQMLAGKVLRRLLGFETKARNVKFIGR</sequence>
<dbReference type="Proteomes" id="UP000721415">
    <property type="component" value="Unassembled WGS sequence"/>
</dbReference>
<evidence type="ECO:0000259" key="1">
    <source>
        <dbReference type="Pfam" id="PF00899"/>
    </source>
</evidence>